<dbReference type="GO" id="GO:0009279">
    <property type="term" value="C:cell outer membrane"/>
    <property type="evidence" value="ECO:0007669"/>
    <property type="project" value="UniProtKB-SubCell"/>
</dbReference>
<proteinExistence type="inferred from homology"/>
<dbReference type="PROSITE" id="PS51779">
    <property type="entry name" value="POTRA"/>
    <property type="match status" value="1"/>
</dbReference>
<dbReference type="InterPro" id="IPR039910">
    <property type="entry name" value="D15-like"/>
</dbReference>
<evidence type="ECO:0000256" key="1">
    <source>
        <dbReference type="ARBA" id="ARBA00004442"/>
    </source>
</evidence>
<evidence type="ECO:0000256" key="7">
    <source>
        <dbReference type="ARBA" id="ARBA00023136"/>
    </source>
</evidence>
<dbReference type="Pfam" id="PF17243">
    <property type="entry name" value="POTRA_TamA_1"/>
    <property type="match status" value="1"/>
</dbReference>
<evidence type="ECO:0000256" key="10">
    <source>
        <dbReference type="ARBA" id="ARBA00093548"/>
    </source>
</evidence>
<evidence type="ECO:0000313" key="12">
    <source>
        <dbReference type="EMBL" id="RQP26271.1"/>
    </source>
</evidence>
<keyword evidence="6" id="KW-0732">Signal</keyword>
<evidence type="ECO:0000256" key="4">
    <source>
        <dbReference type="ARBA" id="ARBA00022452"/>
    </source>
</evidence>
<dbReference type="RefSeq" id="WP_124538947.1">
    <property type="nucleotide sequence ID" value="NZ_QUSW01000001.1"/>
</dbReference>
<dbReference type="PANTHER" id="PTHR12815">
    <property type="entry name" value="SORTING AND ASSEMBLY MACHINERY SAMM50 PROTEIN FAMILY MEMBER"/>
    <property type="match status" value="1"/>
</dbReference>
<dbReference type="InterPro" id="IPR000184">
    <property type="entry name" value="Bac_surfAg_D15"/>
</dbReference>
<evidence type="ECO:0000256" key="5">
    <source>
        <dbReference type="ARBA" id="ARBA00022692"/>
    </source>
</evidence>
<dbReference type="Gene3D" id="3.10.20.310">
    <property type="entry name" value="membrane protein fhac"/>
    <property type="match status" value="2"/>
</dbReference>
<comment type="subunit">
    <text evidence="10">Interacts with TamB to form the translocation and assembly module (TAM).</text>
</comment>
<dbReference type="InterPro" id="IPR034746">
    <property type="entry name" value="POTRA"/>
</dbReference>
<accession>A0A3N7HYS8</accession>
<protein>
    <recommendedName>
        <fullName evidence="3">Translocation and assembly module subunit TamA</fullName>
    </recommendedName>
    <alternativeName>
        <fullName evidence="9">Autotransporter assembly factor TamA</fullName>
    </alternativeName>
</protein>
<feature type="domain" description="POTRA" evidence="11">
    <location>
        <begin position="229"/>
        <end position="303"/>
    </location>
</feature>
<keyword evidence="7" id="KW-0472">Membrane</keyword>
<dbReference type="Pfam" id="PF07244">
    <property type="entry name" value="POTRA"/>
    <property type="match status" value="1"/>
</dbReference>
<evidence type="ECO:0000256" key="2">
    <source>
        <dbReference type="ARBA" id="ARBA00010248"/>
    </source>
</evidence>
<comment type="similarity">
    <text evidence="2">Belongs to the TamA family.</text>
</comment>
<sequence length="621" mass="68114">MSWRASITTVCALALALLLSGCASLPFFGKKDEAPAATQAGSDRAVYSLEVDAPNSELRKLLLTYLDLSRFQNAPATDSISGVELDRLAAAAPAQARSLLETEGYFNAEVHITRETTSTDTPHFKVHVEPGPRATIEKWTVNVQGDLQNRVRTDEEDAVVELAALRRRWGLKAGEPFRQGAWNDAKNITIAQLRAEGYPAATWVSTTAKVDAQNNTVTISVLADSGPLFHMGPISIEGLKRYQEEDVRRLSTFYPGQPYSEQLLLDYQDRLVKVGLFEGAVIEIDPNPDKAAAAPVLIRVKELPLQASTVGVGYSANTGPRLTLEHLHRRVFGSSWIAKNKVELGPKLTSWQGELTSHPLEGLYRNLVSGSAERLESADEIRKSWSARVGRAQDTPTIERLYYAELTHSNLETAAGAASSDAASLNYNWIWRRVDSVLLPTKGITLSLQGAVGFAKGRDITVDGPLEGRGPFTRAWGRVTWYQPVGTWYATLRSEVGHVFVRDRVGVPDTLLFRAGGDESVRGYAYRTLGPMVDGVVTSGRMLWTGSAEIARPISPQRPAFWWAAFIDAGQAADRWSDLHPALGYGVGLRWRSPVGPLRVDLAYGQEVHKTRVHMSVGVAF</sequence>
<dbReference type="PROSITE" id="PS51257">
    <property type="entry name" value="PROKAR_LIPOPROTEIN"/>
    <property type="match status" value="1"/>
</dbReference>
<keyword evidence="4" id="KW-1134">Transmembrane beta strand</keyword>
<keyword evidence="13" id="KW-1185">Reference proteome</keyword>
<dbReference type="Pfam" id="PF01103">
    <property type="entry name" value="Omp85"/>
    <property type="match status" value="1"/>
</dbReference>
<dbReference type="Proteomes" id="UP000267464">
    <property type="component" value="Unassembled WGS sequence"/>
</dbReference>
<dbReference type="EMBL" id="QUSW01000001">
    <property type="protein sequence ID" value="RQP26271.1"/>
    <property type="molecule type" value="Genomic_DNA"/>
</dbReference>
<reference evidence="12 13" key="2">
    <citation type="submission" date="2018-12" db="EMBL/GenBank/DDBJ databases">
        <title>Rhizobacter gummiphilus sp. nov., a rubber-degrading bacterium isolated from the soil of a botanical garden in Japan.</title>
        <authorList>
            <person name="Shunsuke S.S."/>
        </authorList>
    </citation>
    <scope>NUCLEOTIDE SEQUENCE [LARGE SCALE GENOMIC DNA]</scope>
    <source>
        <strain evidence="12 13">S-16</strain>
    </source>
</reference>
<organism evidence="12 13">
    <name type="scientific">Piscinibacter terrae</name>
    <dbReference type="NCBI Taxonomy" id="2496871"/>
    <lineage>
        <taxon>Bacteria</taxon>
        <taxon>Pseudomonadati</taxon>
        <taxon>Pseudomonadota</taxon>
        <taxon>Betaproteobacteria</taxon>
        <taxon>Burkholderiales</taxon>
        <taxon>Sphaerotilaceae</taxon>
        <taxon>Piscinibacter</taxon>
    </lineage>
</organism>
<dbReference type="OrthoDB" id="9769707at2"/>
<dbReference type="AlphaFoldDB" id="A0A3N7HYS8"/>
<keyword evidence="5" id="KW-0812">Transmembrane</keyword>
<evidence type="ECO:0000256" key="8">
    <source>
        <dbReference type="ARBA" id="ARBA00023237"/>
    </source>
</evidence>
<evidence type="ECO:0000256" key="9">
    <source>
        <dbReference type="ARBA" id="ARBA00033063"/>
    </source>
</evidence>
<comment type="subcellular location">
    <subcellularLocation>
        <location evidence="1">Cell outer membrane</location>
    </subcellularLocation>
</comment>
<dbReference type="Gene3D" id="2.40.160.50">
    <property type="entry name" value="membrane protein fhac: a member of the omp85/tpsb transporter family"/>
    <property type="match status" value="1"/>
</dbReference>
<evidence type="ECO:0000313" key="13">
    <source>
        <dbReference type="Proteomes" id="UP000267464"/>
    </source>
</evidence>
<comment type="caution">
    <text evidence="12">The sequence shown here is derived from an EMBL/GenBank/DDBJ whole genome shotgun (WGS) entry which is preliminary data.</text>
</comment>
<keyword evidence="8" id="KW-0998">Cell outer membrane</keyword>
<evidence type="ECO:0000259" key="11">
    <source>
        <dbReference type="PROSITE" id="PS51779"/>
    </source>
</evidence>
<gene>
    <name evidence="12" type="ORF">DZC73_04360</name>
</gene>
<name>A0A3N7HYS8_9BURK</name>
<reference evidence="12 13" key="1">
    <citation type="submission" date="2018-08" db="EMBL/GenBank/DDBJ databases">
        <authorList>
            <person name="Khan S.A."/>
            <person name="Jeon C.O."/>
            <person name="Chun B.H."/>
            <person name="Jeong S.E."/>
        </authorList>
    </citation>
    <scope>NUCLEOTIDE SEQUENCE [LARGE SCALE GENOMIC DNA]</scope>
    <source>
        <strain evidence="12 13">S-16</strain>
    </source>
</reference>
<evidence type="ECO:0000256" key="6">
    <source>
        <dbReference type="ARBA" id="ARBA00022729"/>
    </source>
</evidence>
<evidence type="ECO:0000256" key="3">
    <source>
        <dbReference type="ARBA" id="ARBA00015419"/>
    </source>
</evidence>
<dbReference type="PANTHER" id="PTHR12815:SF47">
    <property type="entry name" value="TRANSLOCATION AND ASSEMBLY MODULE SUBUNIT TAMA"/>
    <property type="match status" value="1"/>
</dbReference>
<dbReference type="InterPro" id="IPR010827">
    <property type="entry name" value="BamA/TamA_POTRA"/>
</dbReference>
<dbReference type="InterPro" id="IPR035243">
    <property type="entry name" value="TamA_POTRA_Dom_1"/>
</dbReference>